<evidence type="ECO:0000256" key="4">
    <source>
        <dbReference type="PROSITE-ProRule" id="PRU01161"/>
    </source>
</evidence>
<name>A0ABT5RMF9_9PSED</name>
<feature type="short sequence motif" description="DGA/G" evidence="4">
    <location>
        <begin position="199"/>
        <end position="201"/>
    </location>
</feature>
<feature type="short sequence motif" description="GXGXXG" evidence="4">
    <location>
        <begin position="35"/>
        <end position="40"/>
    </location>
</feature>
<dbReference type="Proteomes" id="UP001150614">
    <property type="component" value="Unassembled WGS sequence"/>
</dbReference>
<dbReference type="Pfam" id="PF01734">
    <property type="entry name" value="Patatin"/>
    <property type="match status" value="1"/>
</dbReference>
<dbReference type="SUPFAM" id="SSF52151">
    <property type="entry name" value="FabD/lysophospholipase-like"/>
    <property type="match status" value="1"/>
</dbReference>
<keyword evidence="2 4" id="KW-0442">Lipid degradation</keyword>
<dbReference type="InterPro" id="IPR002641">
    <property type="entry name" value="PNPLA_dom"/>
</dbReference>
<evidence type="ECO:0000259" key="5">
    <source>
        <dbReference type="PROSITE" id="PS51635"/>
    </source>
</evidence>
<dbReference type="CDD" id="cd07199">
    <property type="entry name" value="Pat17_PNPLA8_PNPLA9_like"/>
    <property type="match status" value="1"/>
</dbReference>
<evidence type="ECO:0000313" key="6">
    <source>
        <dbReference type="EMBL" id="MDD1946587.1"/>
    </source>
</evidence>
<protein>
    <submittedName>
        <fullName evidence="6">Patatin-like phospholipase family protein</fullName>
    </submittedName>
</protein>
<dbReference type="PANTHER" id="PTHR24185:SF1">
    <property type="entry name" value="CALCIUM-INDEPENDENT PHOSPHOLIPASE A2-GAMMA"/>
    <property type="match status" value="1"/>
</dbReference>
<feature type="active site" description="Proton acceptor" evidence="4">
    <location>
        <position position="199"/>
    </location>
</feature>
<dbReference type="Gene3D" id="3.40.1090.10">
    <property type="entry name" value="Cytosolic phospholipase A2 catalytic domain"/>
    <property type="match status" value="1"/>
</dbReference>
<dbReference type="PANTHER" id="PTHR24185">
    <property type="entry name" value="CALCIUM-INDEPENDENT PHOSPHOLIPASE A2-GAMMA"/>
    <property type="match status" value="1"/>
</dbReference>
<dbReference type="PROSITE" id="PS51635">
    <property type="entry name" value="PNPLA"/>
    <property type="match status" value="1"/>
</dbReference>
<feature type="active site" description="Nucleophile" evidence="4">
    <location>
        <position position="69"/>
    </location>
</feature>
<keyword evidence="3 4" id="KW-0443">Lipid metabolism</keyword>
<dbReference type="EMBL" id="JANCLL010000031">
    <property type="protein sequence ID" value="MDD1946587.1"/>
    <property type="molecule type" value="Genomic_DNA"/>
</dbReference>
<evidence type="ECO:0000256" key="2">
    <source>
        <dbReference type="ARBA" id="ARBA00022963"/>
    </source>
</evidence>
<reference evidence="6" key="1">
    <citation type="submission" date="2022-07" db="EMBL/GenBank/DDBJ databases">
        <title>Draft genome of Pseudomonas carnis strain LP isolated from cheese.</title>
        <authorList>
            <person name="Wolfe B.E."/>
        </authorList>
    </citation>
    <scope>NUCLEOTIDE SEQUENCE</scope>
    <source>
        <strain evidence="6">LP</strain>
    </source>
</reference>
<keyword evidence="1 4" id="KW-0378">Hydrolase</keyword>
<evidence type="ECO:0000256" key="1">
    <source>
        <dbReference type="ARBA" id="ARBA00022801"/>
    </source>
</evidence>
<evidence type="ECO:0000256" key="3">
    <source>
        <dbReference type="ARBA" id="ARBA00023098"/>
    </source>
</evidence>
<keyword evidence="7" id="KW-1185">Reference proteome</keyword>
<dbReference type="InterPro" id="IPR016035">
    <property type="entry name" value="Acyl_Trfase/lysoPLipase"/>
</dbReference>
<comment type="caution">
    <text evidence="6">The sequence shown here is derived from an EMBL/GenBank/DDBJ whole genome shotgun (WGS) entry which is preliminary data.</text>
</comment>
<gene>
    <name evidence="6" type="ORF">NMG11_22435</name>
</gene>
<dbReference type="RefSeq" id="WP_274128749.1">
    <property type="nucleotide sequence ID" value="NZ_JANCLL010000031.1"/>
</dbReference>
<feature type="domain" description="PNPLA" evidence="5">
    <location>
        <begin position="31"/>
        <end position="212"/>
    </location>
</feature>
<organism evidence="6 7">
    <name type="scientific">Pseudomonas carnis</name>
    <dbReference type="NCBI Taxonomy" id="2487355"/>
    <lineage>
        <taxon>Bacteria</taxon>
        <taxon>Pseudomonadati</taxon>
        <taxon>Pseudomonadota</taxon>
        <taxon>Gammaproteobacteria</taxon>
        <taxon>Pseudomonadales</taxon>
        <taxon>Pseudomonadaceae</taxon>
        <taxon>Pseudomonas</taxon>
    </lineage>
</organism>
<feature type="short sequence motif" description="GXSXG" evidence="4">
    <location>
        <begin position="67"/>
        <end position="71"/>
    </location>
</feature>
<proteinExistence type="predicted"/>
<sequence length="328" mass="36130">MENKENERMTHSNPPSSLIKEYAGDGICRVLALDGGGAKGFYTLGVLKEIEAMLGCPLYKRFDLVYGTSTGAIIAALIALGYETDQIHALYTAHVPRVMSSRSATARTVALRDLAAEVFQDKTFEDVKTGVGIVATRWMTERPMIFKGSVTQAHGRKGTFSSGFGVNIAEAVQASCSAYPFFERTVVVTSAGDKIELIDGGYCANNPTLFAIADATVALKIERKDIRVVNVGVGIYPEPKPGLLMRIAKKWLAVQLLQKTLEINTQSMDQLRDVLFKDIPTIRISDSFERPEMATDLLEHDLDKLNILRQRGSESFATREAQLRDFLT</sequence>
<evidence type="ECO:0000313" key="7">
    <source>
        <dbReference type="Proteomes" id="UP001150614"/>
    </source>
</evidence>
<accession>A0ABT5RMF9</accession>